<dbReference type="Pfam" id="PF01028">
    <property type="entry name" value="Topoisom_I"/>
    <property type="match status" value="1"/>
</dbReference>
<proteinExistence type="inferred from homology"/>
<dbReference type="SUPFAM" id="SSF56349">
    <property type="entry name" value="DNA breaking-rejoining enzymes"/>
    <property type="match status" value="1"/>
</dbReference>
<evidence type="ECO:0000256" key="5">
    <source>
        <dbReference type="ARBA" id="ARBA00023125"/>
    </source>
</evidence>
<keyword evidence="5" id="KW-0238">DNA-binding</keyword>
<keyword evidence="4" id="KW-0799">Topoisomerase</keyword>
<evidence type="ECO:0000313" key="10">
    <source>
        <dbReference type="Proteomes" id="UP000270021"/>
    </source>
</evidence>
<dbReference type="InterPro" id="IPR013500">
    <property type="entry name" value="TopoI_cat_euk"/>
</dbReference>
<evidence type="ECO:0000313" key="9">
    <source>
        <dbReference type="EMBL" id="AZN30583.1"/>
    </source>
</evidence>
<accession>A0A3Q8WV17</accession>
<dbReference type="GO" id="GO:0003677">
    <property type="term" value="F:DNA binding"/>
    <property type="evidence" value="ECO:0007669"/>
    <property type="project" value="UniProtKB-KW"/>
</dbReference>
<dbReference type="GO" id="GO:0006265">
    <property type="term" value="P:DNA topological change"/>
    <property type="evidence" value="ECO:0007669"/>
    <property type="project" value="InterPro"/>
</dbReference>
<dbReference type="Gene3D" id="3.30.66.10">
    <property type="entry name" value="DNA topoisomerase I domain"/>
    <property type="match status" value="1"/>
</dbReference>
<name>A0A3Q8WV17_9ACTO</name>
<feature type="domain" description="DNA topoisomerase IB N-terminal" evidence="8">
    <location>
        <begin position="22"/>
        <end position="70"/>
    </location>
</feature>
<evidence type="ECO:0000259" key="8">
    <source>
        <dbReference type="Pfam" id="PF21338"/>
    </source>
</evidence>
<dbReference type="Proteomes" id="UP000270021">
    <property type="component" value="Chromosome"/>
</dbReference>
<dbReference type="SUPFAM" id="SSF55869">
    <property type="entry name" value="DNA topoisomerase I domain"/>
    <property type="match status" value="1"/>
</dbReference>
<dbReference type="InterPro" id="IPR011010">
    <property type="entry name" value="DNA_brk_join_enz"/>
</dbReference>
<comment type="similarity">
    <text evidence="2">Belongs to the type IB topoisomerase family.</text>
</comment>
<dbReference type="Gene3D" id="1.10.132.120">
    <property type="match status" value="1"/>
</dbReference>
<dbReference type="InterPro" id="IPR049331">
    <property type="entry name" value="Top1B_N_bact"/>
</dbReference>
<dbReference type="GO" id="GO:0003917">
    <property type="term" value="F:DNA topoisomerase type I (single strand cut, ATP-independent) activity"/>
    <property type="evidence" value="ECO:0007669"/>
    <property type="project" value="UniProtKB-EC"/>
</dbReference>
<dbReference type="InterPro" id="IPR035447">
    <property type="entry name" value="DNA_topo_I_N_sf"/>
</dbReference>
<dbReference type="OrthoDB" id="9778962at2"/>
<keyword evidence="6 9" id="KW-0413">Isomerase</keyword>
<dbReference type="EMBL" id="CP034438">
    <property type="protein sequence ID" value="AZN30583.1"/>
    <property type="molecule type" value="Genomic_DNA"/>
</dbReference>
<dbReference type="PROSITE" id="PS52038">
    <property type="entry name" value="TOPO_IB_2"/>
    <property type="match status" value="1"/>
</dbReference>
<evidence type="ECO:0000259" key="7">
    <source>
        <dbReference type="Pfam" id="PF01028"/>
    </source>
</evidence>
<evidence type="ECO:0000256" key="1">
    <source>
        <dbReference type="ARBA" id="ARBA00000213"/>
    </source>
</evidence>
<evidence type="ECO:0000256" key="2">
    <source>
        <dbReference type="ARBA" id="ARBA00006645"/>
    </source>
</evidence>
<evidence type="ECO:0000256" key="4">
    <source>
        <dbReference type="ARBA" id="ARBA00023029"/>
    </source>
</evidence>
<dbReference type="InterPro" id="IPR014711">
    <property type="entry name" value="TopoI_cat_a-hlx-sub_euk"/>
</dbReference>
<dbReference type="RefSeq" id="WP_126041446.1">
    <property type="nucleotide sequence ID" value="NZ_CP034438.1"/>
</dbReference>
<dbReference type="Gene3D" id="3.90.15.10">
    <property type="entry name" value="Topoisomerase I, Chain A, domain 3"/>
    <property type="match status" value="1"/>
</dbReference>
<keyword evidence="10" id="KW-1185">Reference proteome</keyword>
<evidence type="ECO:0000256" key="3">
    <source>
        <dbReference type="ARBA" id="ARBA00012891"/>
    </source>
</evidence>
<dbReference type="EC" id="5.6.2.1" evidence="3"/>
<protein>
    <recommendedName>
        <fullName evidence="3">DNA topoisomerase</fullName>
        <ecNumber evidence="3">5.6.2.1</ecNumber>
    </recommendedName>
</protein>
<feature type="domain" description="DNA topoisomerase I catalytic core eukaryotic-type" evidence="7">
    <location>
        <begin position="82"/>
        <end position="288"/>
    </location>
</feature>
<evidence type="ECO:0000256" key="6">
    <source>
        <dbReference type="ARBA" id="ARBA00023235"/>
    </source>
</evidence>
<dbReference type="PRINTS" id="PR00416">
    <property type="entry name" value="EUTPISMRASEI"/>
</dbReference>
<dbReference type="InterPro" id="IPR001631">
    <property type="entry name" value="TopoI"/>
</dbReference>
<dbReference type="AlphaFoldDB" id="A0A3Q8WV17"/>
<gene>
    <name evidence="9" type="ORF">EJO69_09945</name>
</gene>
<sequence length="323" mass="36033">MEKLVRVEPGRGGITRRRAGRGFTYLSANGRRVRSERILSRIEALVIPPAWTDVWIASQPNGHIQATGVDEAGRRQYLYHPKWREMRDSEKFTRSLSFAQSLPSIRRAVTRDLKQTSDGRTRALAAAVRLIDRAGLRVGGQEYADENGSFGASTLQRRHVTIEDDTVHLRFKGKSAGDWDVVLDDDLLLAFFEEIPKSPRGAPAICYAVTSGRRKEWKGVSAGDINNYIGDLAGPHFTAKDFRTWQGTVIAARSLAQAFRRGLTAPEAQRAAIKEAAERLHNTPAVARDSYINPRVVELFEKGRVADLKRQSDQAVVRLLMSG</sequence>
<dbReference type="KEGG" id="fsl:EJO69_09945"/>
<dbReference type="Pfam" id="PF21338">
    <property type="entry name" value="Top1B_N_bact"/>
    <property type="match status" value="1"/>
</dbReference>
<comment type="catalytic activity">
    <reaction evidence="1">
        <text>ATP-independent breakage of single-stranded DNA, followed by passage and rejoining.</text>
        <dbReference type="EC" id="5.6.2.1"/>
    </reaction>
</comment>
<organism evidence="9 10">
    <name type="scientific">Flaviflexus salsibiostraticola</name>
    <dbReference type="NCBI Taxonomy" id="1282737"/>
    <lineage>
        <taxon>Bacteria</taxon>
        <taxon>Bacillati</taxon>
        <taxon>Actinomycetota</taxon>
        <taxon>Actinomycetes</taxon>
        <taxon>Actinomycetales</taxon>
        <taxon>Actinomycetaceae</taxon>
        <taxon>Flaviflexus</taxon>
    </lineage>
</organism>
<reference evidence="9 10" key="1">
    <citation type="submission" date="2018-12" db="EMBL/GenBank/DDBJ databases">
        <title>Complete genome sequence of Flaviflexus salsibiostraticola KCTC 33148.</title>
        <authorList>
            <person name="Bae J.-W."/>
        </authorList>
    </citation>
    <scope>NUCLEOTIDE SEQUENCE [LARGE SCALE GENOMIC DNA]</scope>
    <source>
        <strain evidence="9 10">KCTC 33148</strain>
    </source>
</reference>